<feature type="compositionally biased region" description="Basic residues" evidence="1">
    <location>
        <begin position="45"/>
        <end position="59"/>
    </location>
</feature>
<proteinExistence type="predicted"/>
<protein>
    <submittedName>
        <fullName evidence="2">Uncharacterized protein</fullName>
    </submittedName>
</protein>
<feature type="region of interest" description="Disordered" evidence="1">
    <location>
        <begin position="1"/>
        <end position="87"/>
    </location>
</feature>
<dbReference type="Gramene" id="AET3Gv20744200.11">
    <property type="protein sequence ID" value="AET3Gv20744200.11"/>
    <property type="gene ID" value="AET3Gv20744200"/>
</dbReference>
<evidence type="ECO:0000313" key="3">
    <source>
        <dbReference type="Proteomes" id="UP000015105"/>
    </source>
</evidence>
<accession>A0A453FQC9</accession>
<feature type="compositionally biased region" description="Basic and acidic residues" evidence="1">
    <location>
        <begin position="66"/>
        <end position="80"/>
    </location>
</feature>
<dbReference type="AlphaFoldDB" id="A0A453FQC9"/>
<evidence type="ECO:0000256" key="1">
    <source>
        <dbReference type="SAM" id="MobiDB-lite"/>
    </source>
</evidence>
<reference evidence="2" key="5">
    <citation type="journal article" date="2021" name="G3 (Bethesda)">
        <title>Aegilops tauschii genome assembly Aet v5.0 features greater sequence contiguity and improved annotation.</title>
        <authorList>
            <person name="Wang L."/>
            <person name="Zhu T."/>
            <person name="Rodriguez J.C."/>
            <person name="Deal K.R."/>
            <person name="Dubcovsky J."/>
            <person name="McGuire P.E."/>
            <person name="Lux T."/>
            <person name="Spannagl M."/>
            <person name="Mayer K.F.X."/>
            <person name="Baldrich P."/>
            <person name="Meyers B.C."/>
            <person name="Huo N."/>
            <person name="Gu Y.Q."/>
            <person name="Zhou H."/>
            <person name="Devos K.M."/>
            <person name="Bennetzen J.L."/>
            <person name="Unver T."/>
            <person name="Budak H."/>
            <person name="Gulick P.J."/>
            <person name="Galiba G."/>
            <person name="Kalapos B."/>
            <person name="Nelson D.R."/>
            <person name="Li P."/>
            <person name="You F.M."/>
            <person name="Luo M.C."/>
            <person name="Dvorak J."/>
        </authorList>
    </citation>
    <scope>NUCLEOTIDE SEQUENCE [LARGE SCALE GENOMIC DNA]</scope>
    <source>
        <strain evidence="2">cv. AL8/78</strain>
    </source>
</reference>
<organism evidence="2 3">
    <name type="scientific">Aegilops tauschii subsp. strangulata</name>
    <name type="common">Goatgrass</name>
    <dbReference type="NCBI Taxonomy" id="200361"/>
    <lineage>
        <taxon>Eukaryota</taxon>
        <taxon>Viridiplantae</taxon>
        <taxon>Streptophyta</taxon>
        <taxon>Embryophyta</taxon>
        <taxon>Tracheophyta</taxon>
        <taxon>Spermatophyta</taxon>
        <taxon>Magnoliopsida</taxon>
        <taxon>Liliopsida</taxon>
        <taxon>Poales</taxon>
        <taxon>Poaceae</taxon>
        <taxon>BOP clade</taxon>
        <taxon>Pooideae</taxon>
        <taxon>Triticodae</taxon>
        <taxon>Triticeae</taxon>
        <taxon>Triticinae</taxon>
        <taxon>Aegilops</taxon>
    </lineage>
</organism>
<dbReference type="EnsemblPlants" id="AET3Gv20744200.11">
    <property type="protein sequence ID" value="AET3Gv20744200.11"/>
    <property type="gene ID" value="AET3Gv20744200"/>
</dbReference>
<reference evidence="2" key="3">
    <citation type="journal article" date="2017" name="Nature">
        <title>Genome sequence of the progenitor of the wheat D genome Aegilops tauschii.</title>
        <authorList>
            <person name="Luo M.C."/>
            <person name="Gu Y.Q."/>
            <person name="Puiu D."/>
            <person name="Wang H."/>
            <person name="Twardziok S.O."/>
            <person name="Deal K.R."/>
            <person name="Huo N."/>
            <person name="Zhu T."/>
            <person name="Wang L."/>
            <person name="Wang Y."/>
            <person name="McGuire P.E."/>
            <person name="Liu S."/>
            <person name="Long H."/>
            <person name="Ramasamy R.K."/>
            <person name="Rodriguez J.C."/>
            <person name="Van S.L."/>
            <person name="Yuan L."/>
            <person name="Wang Z."/>
            <person name="Xia Z."/>
            <person name="Xiao L."/>
            <person name="Anderson O.D."/>
            <person name="Ouyang S."/>
            <person name="Liang Y."/>
            <person name="Zimin A.V."/>
            <person name="Pertea G."/>
            <person name="Qi P."/>
            <person name="Bennetzen J.L."/>
            <person name="Dai X."/>
            <person name="Dawson M.W."/>
            <person name="Muller H.G."/>
            <person name="Kugler K."/>
            <person name="Rivarola-Duarte L."/>
            <person name="Spannagl M."/>
            <person name="Mayer K.F.X."/>
            <person name="Lu F.H."/>
            <person name="Bevan M.W."/>
            <person name="Leroy P."/>
            <person name="Li P."/>
            <person name="You F.M."/>
            <person name="Sun Q."/>
            <person name="Liu Z."/>
            <person name="Lyons E."/>
            <person name="Wicker T."/>
            <person name="Salzberg S.L."/>
            <person name="Devos K.M."/>
            <person name="Dvorak J."/>
        </authorList>
    </citation>
    <scope>NUCLEOTIDE SEQUENCE [LARGE SCALE GENOMIC DNA]</scope>
    <source>
        <strain evidence="2">cv. AL8/78</strain>
    </source>
</reference>
<reference evidence="3" key="1">
    <citation type="journal article" date="2014" name="Science">
        <title>Ancient hybridizations among the ancestral genomes of bread wheat.</title>
        <authorList>
            <consortium name="International Wheat Genome Sequencing Consortium,"/>
            <person name="Marcussen T."/>
            <person name="Sandve S.R."/>
            <person name="Heier L."/>
            <person name="Spannagl M."/>
            <person name="Pfeifer M."/>
            <person name="Jakobsen K.S."/>
            <person name="Wulff B.B."/>
            <person name="Steuernagel B."/>
            <person name="Mayer K.F."/>
            <person name="Olsen O.A."/>
        </authorList>
    </citation>
    <scope>NUCLEOTIDE SEQUENCE [LARGE SCALE GENOMIC DNA]</scope>
    <source>
        <strain evidence="3">cv. AL8/78</strain>
    </source>
</reference>
<feature type="compositionally biased region" description="Polar residues" evidence="1">
    <location>
        <begin position="22"/>
        <end position="31"/>
    </location>
</feature>
<reference evidence="2" key="4">
    <citation type="submission" date="2019-03" db="UniProtKB">
        <authorList>
            <consortium name="EnsemblPlants"/>
        </authorList>
    </citation>
    <scope>IDENTIFICATION</scope>
</reference>
<evidence type="ECO:0000313" key="2">
    <source>
        <dbReference type="EnsemblPlants" id="AET3Gv20744200.11"/>
    </source>
</evidence>
<sequence length="87" mass="9929">MDGRRASQVNLLSGRDGRDALSSASQCSWDRSQPRVMDPYNHMQRPGKGKAYKTRRRLRTTTPSIRARDHPEGPRFDSLSERSPALF</sequence>
<name>A0A453FQC9_AEGTS</name>
<keyword evidence="3" id="KW-1185">Reference proteome</keyword>
<reference evidence="3" key="2">
    <citation type="journal article" date="2017" name="Nat. Plants">
        <title>The Aegilops tauschii genome reveals multiple impacts of transposons.</title>
        <authorList>
            <person name="Zhao G."/>
            <person name="Zou C."/>
            <person name="Li K."/>
            <person name="Wang K."/>
            <person name="Li T."/>
            <person name="Gao L."/>
            <person name="Zhang X."/>
            <person name="Wang H."/>
            <person name="Yang Z."/>
            <person name="Liu X."/>
            <person name="Jiang W."/>
            <person name="Mao L."/>
            <person name="Kong X."/>
            <person name="Jiao Y."/>
            <person name="Jia J."/>
        </authorList>
    </citation>
    <scope>NUCLEOTIDE SEQUENCE [LARGE SCALE GENOMIC DNA]</scope>
    <source>
        <strain evidence="3">cv. AL8/78</strain>
    </source>
</reference>
<dbReference type="Proteomes" id="UP000015105">
    <property type="component" value="Chromosome 3D"/>
</dbReference>